<keyword evidence="1" id="KW-0813">Transport</keyword>
<proteinExistence type="inferred from homology"/>
<feature type="domain" description="GPI inositol-deacylase PGAP1-like alpha/beta" evidence="2">
    <location>
        <begin position="124"/>
        <end position="193"/>
    </location>
</feature>
<evidence type="ECO:0000313" key="4">
    <source>
        <dbReference type="Proteomes" id="UP001085076"/>
    </source>
</evidence>
<dbReference type="GO" id="GO:0016788">
    <property type="term" value="F:hydrolase activity, acting on ester bonds"/>
    <property type="evidence" value="ECO:0007669"/>
    <property type="project" value="InterPro"/>
</dbReference>
<keyword evidence="1" id="KW-0378">Hydrolase</keyword>
<keyword evidence="4" id="KW-1185">Reference proteome</keyword>
<dbReference type="GO" id="GO:0005789">
    <property type="term" value="C:endoplasmic reticulum membrane"/>
    <property type="evidence" value="ECO:0007669"/>
    <property type="project" value="UniProtKB-SubCell"/>
</dbReference>
<dbReference type="InterPro" id="IPR012908">
    <property type="entry name" value="PGAP1-ab_dom-like"/>
</dbReference>
<dbReference type="PANTHER" id="PTHR31934">
    <property type="entry name" value="ALPHA/BETA-HYDROLASES SUPERFAMILY PROTEIN"/>
    <property type="match status" value="1"/>
</dbReference>
<protein>
    <recommendedName>
        <fullName evidence="1">GPI inositol-deacylase</fullName>
        <ecNumber evidence="1">3.1.-.-</ecNumber>
    </recommendedName>
</protein>
<accession>A0A9D5CD53</accession>
<dbReference type="GO" id="GO:0015031">
    <property type="term" value="P:protein transport"/>
    <property type="evidence" value="ECO:0007669"/>
    <property type="project" value="UniProtKB-KW"/>
</dbReference>
<evidence type="ECO:0000259" key="2">
    <source>
        <dbReference type="Pfam" id="PF07819"/>
    </source>
</evidence>
<dbReference type="SUPFAM" id="SSF53474">
    <property type="entry name" value="alpha/beta-Hydrolases"/>
    <property type="match status" value="1"/>
</dbReference>
<comment type="function">
    <text evidence="1">Involved in inositol deacylation of GPI-anchored proteins which plays important roles in the quality control and ER-associated degradation of GPI-anchored proteins.</text>
</comment>
<dbReference type="Proteomes" id="UP001085076">
    <property type="component" value="Miscellaneous, Linkage group lg05"/>
</dbReference>
<dbReference type="EMBL" id="JAGGNH010000005">
    <property type="protein sequence ID" value="KAJ0970613.1"/>
    <property type="molecule type" value="Genomic_DNA"/>
</dbReference>
<dbReference type="PANTHER" id="PTHR31934:SF6">
    <property type="entry name" value="ALPHA_BETA-HYDROLASES SUPERFAMILY PROTEIN"/>
    <property type="match status" value="1"/>
</dbReference>
<dbReference type="Gene3D" id="3.40.50.1820">
    <property type="entry name" value="alpha/beta hydrolase"/>
    <property type="match status" value="1"/>
</dbReference>
<comment type="caution">
    <text evidence="3">The sequence shown here is derived from an EMBL/GenBank/DDBJ whole genome shotgun (WGS) entry which is preliminary data.</text>
</comment>
<dbReference type="InterPro" id="IPR029058">
    <property type="entry name" value="AB_hydrolase_fold"/>
</dbReference>
<organism evidence="3 4">
    <name type="scientific">Dioscorea zingiberensis</name>
    <dbReference type="NCBI Taxonomy" id="325984"/>
    <lineage>
        <taxon>Eukaryota</taxon>
        <taxon>Viridiplantae</taxon>
        <taxon>Streptophyta</taxon>
        <taxon>Embryophyta</taxon>
        <taxon>Tracheophyta</taxon>
        <taxon>Spermatophyta</taxon>
        <taxon>Magnoliopsida</taxon>
        <taxon>Liliopsida</taxon>
        <taxon>Dioscoreales</taxon>
        <taxon>Dioscoreaceae</taxon>
        <taxon>Dioscorea</taxon>
    </lineage>
</organism>
<keyword evidence="1" id="KW-0472">Membrane</keyword>
<reference evidence="3" key="1">
    <citation type="submission" date="2021-03" db="EMBL/GenBank/DDBJ databases">
        <authorList>
            <person name="Li Z."/>
            <person name="Yang C."/>
        </authorList>
    </citation>
    <scope>NUCLEOTIDE SEQUENCE</scope>
    <source>
        <strain evidence="3">Dzin_1.0</strain>
        <tissue evidence="3">Leaf</tissue>
    </source>
</reference>
<name>A0A9D5CD53_9LILI</name>
<dbReference type="OrthoDB" id="2016516at2759"/>
<evidence type="ECO:0000313" key="3">
    <source>
        <dbReference type="EMBL" id="KAJ0970613.1"/>
    </source>
</evidence>
<dbReference type="Pfam" id="PF07819">
    <property type="entry name" value="PGAP1"/>
    <property type="match status" value="1"/>
</dbReference>
<keyword evidence="1" id="KW-0653">Protein transport</keyword>
<gene>
    <name evidence="3" type="ORF">J5N97_018572</name>
</gene>
<keyword evidence="1" id="KW-0256">Endoplasmic reticulum</keyword>
<dbReference type="AlphaFoldDB" id="A0A9D5CD53"/>
<comment type="similarity">
    <text evidence="1">Belongs to the GPI inositol-deacylase family.</text>
</comment>
<comment type="subcellular location">
    <subcellularLocation>
        <location evidence="1">Endoplasmic reticulum membrane</location>
    </subcellularLocation>
</comment>
<reference evidence="3" key="2">
    <citation type="journal article" date="2022" name="Hortic Res">
        <title>The genome of Dioscorea zingiberensis sheds light on the biosynthesis, origin and evolution of the medicinally important diosgenin saponins.</title>
        <authorList>
            <person name="Li Y."/>
            <person name="Tan C."/>
            <person name="Li Z."/>
            <person name="Guo J."/>
            <person name="Li S."/>
            <person name="Chen X."/>
            <person name="Wang C."/>
            <person name="Dai X."/>
            <person name="Yang H."/>
            <person name="Song W."/>
            <person name="Hou L."/>
            <person name="Xu J."/>
            <person name="Tong Z."/>
            <person name="Xu A."/>
            <person name="Yuan X."/>
            <person name="Wang W."/>
            <person name="Yang Q."/>
            <person name="Chen L."/>
            <person name="Sun Z."/>
            <person name="Wang K."/>
            <person name="Pan B."/>
            <person name="Chen J."/>
            <person name="Bao Y."/>
            <person name="Liu F."/>
            <person name="Qi X."/>
            <person name="Gang D.R."/>
            <person name="Wen J."/>
            <person name="Li J."/>
        </authorList>
    </citation>
    <scope>NUCLEOTIDE SEQUENCE</scope>
    <source>
        <strain evidence="3">Dzin_1.0</strain>
    </source>
</reference>
<evidence type="ECO:0000256" key="1">
    <source>
        <dbReference type="RuleBase" id="RU365011"/>
    </source>
</evidence>
<dbReference type="EC" id="3.1.-.-" evidence="1"/>
<sequence>MSAADRGRAGESETTVGWLVDRAGKVLKGSANDIGWLQNAPGMPPVEDGTKRFDNLLFNIKNYQEHSLPKSFVYLLVPGLFSNLGPPNFDDTKTYFLKLGLECEVAKIDTQAGVLANASKIKELIEKLYYRSRKRVLILGHSKGGLDSAAALSIYWNQLRDKVVGLVLAQSPYAGNPIASDILSQGLLKHVNLKKEVMEIIMSGILNGDLRAIEDLTYEKRREFLRSYPLPREIPVVSFHTETKINMSILTKFYEVAKVEFSVTAPVGVRSFSKISVPWPLSSGLAMMAALLDLRYSEKSDGLVTRKDAEAPGSVVVRSRRNLDHGWIVLPCLNEDPKEANNCQVIEALFTLLMEVAGRKGFLLPAY</sequence>